<evidence type="ECO:0000313" key="2">
    <source>
        <dbReference type="Proteomes" id="UP000236723"/>
    </source>
</evidence>
<dbReference type="InterPro" id="IPR025355">
    <property type="entry name" value="DUF4259"/>
</dbReference>
<gene>
    <name evidence="1" type="ORF">SAMN04489712_112156</name>
</gene>
<name>A0A1H6D1D1_9ACTN</name>
<protein>
    <recommendedName>
        <fullName evidence="3">DUF4259 domain-containing protein</fullName>
    </recommendedName>
</protein>
<keyword evidence="2" id="KW-1185">Reference proteome</keyword>
<evidence type="ECO:0008006" key="3">
    <source>
        <dbReference type="Google" id="ProtNLM"/>
    </source>
</evidence>
<dbReference type="RefSeq" id="WP_103940733.1">
    <property type="nucleotide sequence ID" value="NZ_FNVO01000012.1"/>
</dbReference>
<proteinExistence type="predicted"/>
<organism evidence="1 2">
    <name type="scientific">Thermomonospora echinospora</name>
    <dbReference type="NCBI Taxonomy" id="1992"/>
    <lineage>
        <taxon>Bacteria</taxon>
        <taxon>Bacillati</taxon>
        <taxon>Actinomycetota</taxon>
        <taxon>Actinomycetes</taxon>
        <taxon>Streptosporangiales</taxon>
        <taxon>Thermomonosporaceae</taxon>
        <taxon>Thermomonospora</taxon>
    </lineage>
</organism>
<reference evidence="2" key="1">
    <citation type="submission" date="2016-10" db="EMBL/GenBank/DDBJ databases">
        <authorList>
            <person name="Varghese N."/>
            <person name="Submissions S."/>
        </authorList>
    </citation>
    <scope>NUCLEOTIDE SEQUENCE [LARGE SCALE GENOMIC DNA]</scope>
    <source>
        <strain evidence="2">DSM 43163</strain>
    </source>
</reference>
<evidence type="ECO:0000313" key="1">
    <source>
        <dbReference type="EMBL" id="SEG79027.1"/>
    </source>
</evidence>
<dbReference type="Pfam" id="PF14078">
    <property type="entry name" value="DUF4259"/>
    <property type="match status" value="1"/>
</dbReference>
<sequence>MGTWGPGPFDDDTAMDFVDYLLDLPPDQVQQELRTAVRLACDVGGYLGYVDAVRAVAAASLLAGVVPPGYESSWTVPLRLTPDLAAEAMEAIGRAHSAGSDLHELRAESGTYARVDEALRPVLAALQRGAHPVDLGQESLF</sequence>
<dbReference type="AlphaFoldDB" id="A0A1H6D1D1"/>
<dbReference type="Proteomes" id="UP000236723">
    <property type="component" value="Unassembled WGS sequence"/>
</dbReference>
<accession>A0A1H6D1D1</accession>
<dbReference type="OrthoDB" id="73183at2"/>
<dbReference type="EMBL" id="FNVO01000012">
    <property type="protein sequence ID" value="SEG79027.1"/>
    <property type="molecule type" value="Genomic_DNA"/>
</dbReference>